<keyword evidence="5" id="KW-0636">Prenylation</keyword>
<evidence type="ECO:0000313" key="10">
    <source>
        <dbReference type="Proteomes" id="UP000433883"/>
    </source>
</evidence>
<keyword evidence="3" id="KW-0342">GTP-binding</keyword>
<dbReference type="InterPro" id="IPR029071">
    <property type="entry name" value="Ubiquitin-like_domsf"/>
</dbReference>
<dbReference type="PROSITE" id="PS51421">
    <property type="entry name" value="RAS"/>
    <property type="match status" value="1"/>
</dbReference>
<dbReference type="NCBIfam" id="TIGR00231">
    <property type="entry name" value="small_GTP"/>
    <property type="match status" value="1"/>
</dbReference>
<keyword evidence="2" id="KW-0547">Nucleotide-binding</keyword>
<dbReference type="Gene3D" id="3.10.20.90">
    <property type="entry name" value="Phosphatidylinositol 3-kinase Catalytic Subunit, Chain A, domain 1"/>
    <property type="match status" value="1"/>
</dbReference>
<evidence type="ECO:0000313" key="9">
    <source>
        <dbReference type="EMBL" id="KAE9981770.1"/>
    </source>
</evidence>
<dbReference type="GO" id="GO:0005525">
    <property type="term" value="F:GTP binding"/>
    <property type="evidence" value="ECO:0007669"/>
    <property type="project" value="UniProtKB-KW"/>
</dbReference>
<evidence type="ECO:0000256" key="5">
    <source>
        <dbReference type="ARBA" id="ARBA00023289"/>
    </source>
</evidence>
<evidence type="ECO:0000259" key="8">
    <source>
        <dbReference type="PROSITE" id="PS50033"/>
    </source>
</evidence>
<dbReference type="PRINTS" id="PR00449">
    <property type="entry name" value="RASTRNSFRMNG"/>
</dbReference>
<sequence>MASAPPTQSLKCVVTGDGAVGKTCLLISYTTNAFPGEYIPTVFDNYSANVMVDGKPISLGLWDTAGQEDYDRLRPLSYPQTDVFLICFSIVSRASFDNVKAKWAPEIEHHAPGVPIILVGTKLDLRDDEATKESMRKMRTQPVQYEEALQISREIKAQKYLECSALTQRNLKSVFDEAIRSVFNPLQPRIAINMFHQGDLQSGIALAIKQSKTLDDGPESIKWENEWLQEGQVAQVLTTKAVVLRLQAGSQEAGFLAAFCPVNVVPILVVIHNGQLRETLTSGTEQDDFRERLCKALGEEKIEHPVPHALEPPPAAPSSSSRIPTIPPLTPRPIPQAPNPRSHPAPAPTSSLASTSSPVQPSSTPVATAQEIRRERELASKANGKQREEPAPDTSAPAKDHARADWLAQQRQRQVQAKGEKERILAKIELDKAERKARQAEEKRLRSNQAAELEPIPDISSLRPTRLSNAKTANLQVRLLDGGTIRNQFPADATLTENIRPWIDSNLDSKAPYTFKHILPPHPARAISMSEENSTLRGLDLLPSATLVLQPVAKYTDAYSGGPDGMLALPYNAALGAYGLVAGTVGAVQGTLGGAARWLRGGTFSEQTIGNHDAGGQVLGQAGDEVGKRQQQGGTGSGNGSSRPSAKIRTLADQRVEREDQEFYNGNSLDTQPKNHDEDKRK</sequence>
<dbReference type="GO" id="GO:0003924">
    <property type="term" value="F:GTPase activity"/>
    <property type="evidence" value="ECO:0007669"/>
    <property type="project" value="InterPro"/>
</dbReference>
<evidence type="ECO:0000256" key="7">
    <source>
        <dbReference type="SAM" id="MobiDB-lite"/>
    </source>
</evidence>
<dbReference type="AlphaFoldDB" id="A0A8H3V491"/>
<organism evidence="9 10">
    <name type="scientific">Venturia inaequalis</name>
    <name type="common">Apple scab fungus</name>
    <dbReference type="NCBI Taxonomy" id="5025"/>
    <lineage>
        <taxon>Eukaryota</taxon>
        <taxon>Fungi</taxon>
        <taxon>Dikarya</taxon>
        <taxon>Ascomycota</taxon>
        <taxon>Pezizomycotina</taxon>
        <taxon>Dothideomycetes</taxon>
        <taxon>Pleosporomycetidae</taxon>
        <taxon>Venturiales</taxon>
        <taxon>Venturiaceae</taxon>
        <taxon>Venturia</taxon>
    </lineage>
</organism>
<evidence type="ECO:0000256" key="4">
    <source>
        <dbReference type="ARBA" id="ARBA00023288"/>
    </source>
</evidence>
<dbReference type="Pfam" id="PF00071">
    <property type="entry name" value="Ras"/>
    <property type="match status" value="1"/>
</dbReference>
<dbReference type="SUPFAM" id="SSF52833">
    <property type="entry name" value="Thioredoxin-like"/>
    <property type="match status" value="1"/>
</dbReference>
<dbReference type="PROSITE" id="PS50033">
    <property type="entry name" value="UBX"/>
    <property type="match status" value="1"/>
</dbReference>
<dbReference type="PROSITE" id="PS51420">
    <property type="entry name" value="RHO"/>
    <property type="match status" value="1"/>
</dbReference>
<dbReference type="InterPro" id="IPR036249">
    <property type="entry name" value="Thioredoxin-like_sf"/>
</dbReference>
<evidence type="ECO:0000256" key="1">
    <source>
        <dbReference type="ARBA" id="ARBA00022481"/>
    </source>
</evidence>
<feature type="region of interest" description="Disordered" evidence="7">
    <location>
        <begin position="303"/>
        <end position="403"/>
    </location>
</feature>
<feature type="compositionally biased region" description="Basic and acidic residues" evidence="7">
    <location>
        <begin position="673"/>
        <end position="682"/>
    </location>
</feature>
<dbReference type="SUPFAM" id="SSF54236">
    <property type="entry name" value="Ubiquitin-like"/>
    <property type="match status" value="1"/>
</dbReference>
<gene>
    <name evidence="9" type="ORF">BLS_007005</name>
</gene>
<dbReference type="Pfam" id="PF23187">
    <property type="entry name" value="UBX7_N"/>
    <property type="match status" value="1"/>
</dbReference>
<keyword evidence="1" id="KW-0488">Methylation</keyword>
<feature type="compositionally biased region" description="Pro residues" evidence="7">
    <location>
        <begin position="325"/>
        <end position="347"/>
    </location>
</feature>
<keyword evidence="6" id="KW-0175">Coiled coil</keyword>
<dbReference type="CDD" id="cd01767">
    <property type="entry name" value="UBX"/>
    <property type="match status" value="1"/>
</dbReference>
<proteinExistence type="predicted"/>
<reference evidence="9 10" key="1">
    <citation type="submission" date="2019-11" db="EMBL/GenBank/DDBJ databases">
        <title>Venturia inaequalis Genome Resource.</title>
        <authorList>
            <person name="Lichtner F.J."/>
        </authorList>
    </citation>
    <scope>NUCLEOTIDE SEQUENCE [LARGE SCALE GENOMIC DNA]</scope>
    <source>
        <strain evidence="9">Bline_iso_100314</strain>
    </source>
</reference>
<dbReference type="EMBL" id="WNWQ01000053">
    <property type="protein sequence ID" value="KAE9981770.1"/>
    <property type="molecule type" value="Genomic_DNA"/>
</dbReference>
<feature type="compositionally biased region" description="Basic and acidic residues" evidence="7">
    <location>
        <begin position="371"/>
        <end position="390"/>
    </location>
</feature>
<feature type="compositionally biased region" description="Low complexity" evidence="7">
    <location>
        <begin position="348"/>
        <end position="368"/>
    </location>
</feature>
<dbReference type="InterPro" id="IPR003578">
    <property type="entry name" value="Small_GTPase_Rho"/>
</dbReference>
<dbReference type="Gene3D" id="3.40.50.300">
    <property type="entry name" value="P-loop containing nucleotide triphosphate hydrolases"/>
    <property type="match status" value="1"/>
</dbReference>
<dbReference type="SMART" id="SM00174">
    <property type="entry name" value="RHO"/>
    <property type="match status" value="1"/>
</dbReference>
<dbReference type="SUPFAM" id="SSF52540">
    <property type="entry name" value="P-loop containing nucleoside triphosphate hydrolases"/>
    <property type="match status" value="1"/>
</dbReference>
<dbReference type="Pfam" id="PF00789">
    <property type="entry name" value="UBX"/>
    <property type="match status" value="1"/>
</dbReference>
<dbReference type="FunFam" id="3.40.50.300:FF:000088">
    <property type="entry name" value="Ras-related C3 botulinum toxin substrate 1"/>
    <property type="match status" value="1"/>
</dbReference>
<dbReference type="InterPro" id="IPR027417">
    <property type="entry name" value="P-loop_NTPase"/>
</dbReference>
<dbReference type="SMART" id="SM00176">
    <property type="entry name" value="RAN"/>
    <property type="match status" value="1"/>
</dbReference>
<protein>
    <recommendedName>
        <fullName evidence="8">UBX domain-containing protein</fullName>
    </recommendedName>
</protein>
<evidence type="ECO:0000256" key="6">
    <source>
        <dbReference type="SAM" id="Coils"/>
    </source>
</evidence>
<dbReference type="PROSITE" id="PS51419">
    <property type="entry name" value="RAB"/>
    <property type="match status" value="1"/>
</dbReference>
<dbReference type="InterPro" id="IPR001012">
    <property type="entry name" value="UBX_dom"/>
</dbReference>
<dbReference type="InterPro" id="IPR005225">
    <property type="entry name" value="Small_GTP-bd"/>
</dbReference>
<dbReference type="PANTHER" id="PTHR24072">
    <property type="entry name" value="RHO FAMILY GTPASE"/>
    <property type="match status" value="1"/>
</dbReference>
<dbReference type="GO" id="GO:0007264">
    <property type="term" value="P:small GTPase-mediated signal transduction"/>
    <property type="evidence" value="ECO:0007669"/>
    <property type="project" value="InterPro"/>
</dbReference>
<keyword evidence="4" id="KW-0449">Lipoprotein</keyword>
<feature type="region of interest" description="Disordered" evidence="7">
    <location>
        <begin position="626"/>
        <end position="682"/>
    </location>
</feature>
<evidence type="ECO:0000256" key="3">
    <source>
        <dbReference type="ARBA" id="ARBA00023134"/>
    </source>
</evidence>
<feature type="domain" description="UBX" evidence="8">
    <location>
        <begin position="468"/>
        <end position="549"/>
    </location>
</feature>
<dbReference type="SMART" id="SM00175">
    <property type="entry name" value="RAB"/>
    <property type="match status" value="1"/>
</dbReference>
<name>A0A8H3V491_VENIN</name>
<dbReference type="Proteomes" id="UP000433883">
    <property type="component" value="Unassembled WGS sequence"/>
</dbReference>
<dbReference type="SMART" id="SM00173">
    <property type="entry name" value="RAS"/>
    <property type="match status" value="1"/>
</dbReference>
<dbReference type="InterPro" id="IPR001806">
    <property type="entry name" value="Small_GTPase"/>
</dbReference>
<feature type="coiled-coil region" evidence="6">
    <location>
        <begin position="423"/>
        <end position="450"/>
    </location>
</feature>
<comment type="caution">
    <text evidence="9">The sequence shown here is derived from an EMBL/GenBank/DDBJ whole genome shotgun (WGS) entry which is preliminary data.</text>
</comment>
<accession>A0A8H3V491</accession>
<dbReference type="SMART" id="SM00166">
    <property type="entry name" value="UBX"/>
    <property type="match status" value="1"/>
</dbReference>
<evidence type="ECO:0000256" key="2">
    <source>
        <dbReference type="ARBA" id="ARBA00022741"/>
    </source>
</evidence>